<name>A0A921EQ80_9ACTN</name>
<dbReference type="Gene3D" id="3.40.50.1980">
    <property type="entry name" value="Nitrogenase molybdenum iron protein domain"/>
    <property type="match status" value="1"/>
</dbReference>
<keyword evidence="3 4" id="KW-0732">Signal</keyword>
<sequence>MNSVTRLAAAATASLLALTACGSPSPAEGDGPTIVTAFYPLQWATEAVLGDTPATVDTLTTPGAEAHDLELTPQQIASLGTADLVVYMTEFQPAVDKAIEQSGAAAVLDAATAVD</sequence>
<dbReference type="Pfam" id="PF01297">
    <property type="entry name" value="ZnuA"/>
    <property type="match status" value="1"/>
</dbReference>
<evidence type="ECO:0000256" key="1">
    <source>
        <dbReference type="ARBA" id="ARBA00011028"/>
    </source>
</evidence>
<dbReference type="PROSITE" id="PS51257">
    <property type="entry name" value="PROKAR_LIPOPROTEIN"/>
    <property type="match status" value="1"/>
</dbReference>
<proteinExistence type="inferred from homology"/>
<evidence type="ECO:0000256" key="4">
    <source>
        <dbReference type="SAM" id="SignalP"/>
    </source>
</evidence>
<evidence type="ECO:0000256" key="2">
    <source>
        <dbReference type="ARBA" id="ARBA00022448"/>
    </source>
</evidence>
<feature type="signal peptide" evidence="4">
    <location>
        <begin position="1"/>
        <end position="22"/>
    </location>
</feature>
<dbReference type="PANTHER" id="PTHR42953">
    <property type="entry name" value="HIGH-AFFINITY ZINC UPTAKE SYSTEM PROTEIN ZNUA-RELATED"/>
    <property type="match status" value="1"/>
</dbReference>
<feature type="chain" id="PRO_5038992820" evidence="4">
    <location>
        <begin position="23"/>
        <end position="115"/>
    </location>
</feature>
<gene>
    <name evidence="5" type="ORF">K8V15_06670</name>
</gene>
<dbReference type="Proteomes" id="UP000712713">
    <property type="component" value="Unassembled WGS sequence"/>
</dbReference>
<keyword evidence="2" id="KW-0813">Transport</keyword>
<comment type="caution">
    <text evidence="5">The sequence shown here is derived from an EMBL/GenBank/DDBJ whole genome shotgun (WGS) entry which is preliminary data.</text>
</comment>
<feature type="non-terminal residue" evidence="5">
    <location>
        <position position="115"/>
    </location>
</feature>
<accession>A0A921EQ80</accession>
<evidence type="ECO:0000313" key="5">
    <source>
        <dbReference type="EMBL" id="HJE51645.1"/>
    </source>
</evidence>
<organism evidence="5 6">
    <name type="scientific">Tessaracoccus flavescens</name>
    <dbReference type="NCBI Taxonomy" id="399497"/>
    <lineage>
        <taxon>Bacteria</taxon>
        <taxon>Bacillati</taxon>
        <taxon>Actinomycetota</taxon>
        <taxon>Actinomycetes</taxon>
        <taxon>Propionibacteriales</taxon>
        <taxon>Propionibacteriaceae</taxon>
        <taxon>Tessaracoccus</taxon>
    </lineage>
</organism>
<evidence type="ECO:0000256" key="3">
    <source>
        <dbReference type="ARBA" id="ARBA00022729"/>
    </source>
</evidence>
<dbReference type="InterPro" id="IPR050492">
    <property type="entry name" value="Bact_metal-bind_prot9"/>
</dbReference>
<dbReference type="PANTHER" id="PTHR42953:SF3">
    <property type="entry name" value="HIGH-AFFINITY ZINC UPTAKE SYSTEM PROTEIN ZNUA"/>
    <property type="match status" value="1"/>
</dbReference>
<dbReference type="AlphaFoldDB" id="A0A921EQ80"/>
<dbReference type="EMBL" id="DYZF01000170">
    <property type="protein sequence ID" value="HJE51645.1"/>
    <property type="molecule type" value="Genomic_DNA"/>
</dbReference>
<dbReference type="SUPFAM" id="SSF53807">
    <property type="entry name" value="Helical backbone' metal receptor"/>
    <property type="match status" value="1"/>
</dbReference>
<reference evidence="5" key="1">
    <citation type="journal article" date="2021" name="PeerJ">
        <title>Extensive microbial diversity within the chicken gut microbiome revealed by metagenomics and culture.</title>
        <authorList>
            <person name="Gilroy R."/>
            <person name="Ravi A."/>
            <person name="Getino M."/>
            <person name="Pursley I."/>
            <person name="Horton D.L."/>
            <person name="Alikhan N.F."/>
            <person name="Baker D."/>
            <person name="Gharbi K."/>
            <person name="Hall N."/>
            <person name="Watson M."/>
            <person name="Adriaenssens E.M."/>
            <person name="Foster-Nyarko E."/>
            <person name="Jarju S."/>
            <person name="Secka A."/>
            <person name="Antonio M."/>
            <person name="Oren A."/>
            <person name="Chaudhuri R.R."/>
            <person name="La Ragione R."/>
            <person name="Hildebrand F."/>
            <person name="Pallen M.J."/>
        </authorList>
    </citation>
    <scope>NUCLEOTIDE SEQUENCE</scope>
    <source>
        <strain evidence="5">ChiGjej3B3-7470</strain>
    </source>
</reference>
<dbReference type="InterPro" id="IPR006127">
    <property type="entry name" value="ZnuA-like"/>
</dbReference>
<evidence type="ECO:0000313" key="6">
    <source>
        <dbReference type="Proteomes" id="UP000712713"/>
    </source>
</evidence>
<dbReference type="GO" id="GO:0046872">
    <property type="term" value="F:metal ion binding"/>
    <property type="evidence" value="ECO:0007669"/>
    <property type="project" value="InterPro"/>
</dbReference>
<reference evidence="5" key="2">
    <citation type="submission" date="2021-09" db="EMBL/GenBank/DDBJ databases">
        <authorList>
            <person name="Gilroy R."/>
        </authorList>
    </citation>
    <scope>NUCLEOTIDE SEQUENCE</scope>
    <source>
        <strain evidence="5">ChiGjej3B3-7470</strain>
    </source>
</reference>
<protein>
    <submittedName>
        <fullName evidence="5">Metal ABC transporter substrate-binding protein</fullName>
    </submittedName>
</protein>
<comment type="similarity">
    <text evidence="1">Belongs to the bacterial solute-binding protein 9 family.</text>
</comment>
<dbReference type="GO" id="GO:0030001">
    <property type="term" value="P:metal ion transport"/>
    <property type="evidence" value="ECO:0007669"/>
    <property type="project" value="InterPro"/>
</dbReference>